<name>Q5ZAY7_ORYSJ</name>
<feature type="region of interest" description="Disordered" evidence="1">
    <location>
        <begin position="1"/>
        <end position="212"/>
    </location>
</feature>
<organism evidence="2">
    <name type="scientific">Oryza sativa subsp. japonica</name>
    <name type="common">Rice</name>
    <dbReference type="NCBI Taxonomy" id="39947"/>
    <lineage>
        <taxon>Eukaryota</taxon>
        <taxon>Viridiplantae</taxon>
        <taxon>Streptophyta</taxon>
        <taxon>Embryophyta</taxon>
        <taxon>Tracheophyta</taxon>
        <taxon>Spermatophyta</taxon>
        <taxon>Magnoliopsida</taxon>
        <taxon>Liliopsida</taxon>
        <taxon>Poales</taxon>
        <taxon>Poaceae</taxon>
        <taxon>BOP clade</taxon>
        <taxon>Oryzoideae</taxon>
        <taxon>Oryzeae</taxon>
        <taxon>Oryzinae</taxon>
        <taxon>Oryza</taxon>
        <taxon>Oryza sativa</taxon>
    </lineage>
</organism>
<dbReference type="Proteomes" id="UP000817658">
    <property type="component" value="Chromosome 1"/>
</dbReference>
<protein>
    <submittedName>
        <fullName evidence="2">Uncharacterized protein P0413G02.14</fullName>
    </submittedName>
</protein>
<gene>
    <name evidence="2" type="primary">P0413G02.14</name>
</gene>
<dbReference type="EMBL" id="AP003344">
    <property type="protein sequence ID" value="BAD53234.1"/>
    <property type="molecule type" value="Genomic_DNA"/>
</dbReference>
<evidence type="ECO:0000313" key="2">
    <source>
        <dbReference type="EMBL" id="BAD53234.1"/>
    </source>
</evidence>
<sequence>MALGPACRSKLFPNPSIPTGDGSPSPNPSIERVEQCARSAAATSQLGARAAAVTGAPGSPRVGRGRGDHRARRPTLASPASGRRREPAGRLVAAVTGKAPDRRAHRRGQALPCRHGRRSVEAARGQLPVQTSRWMSPPPRAGLRLGGRPSTPPRRQAQRPSASTRSAGQCLGGLHRSRQGRELASRGGWPGSVRTRGEHGGLRRHDGGEPPS</sequence>
<proteinExistence type="predicted"/>
<dbReference type="AlphaFoldDB" id="Q5ZAY7"/>
<feature type="compositionally biased region" description="Basic and acidic residues" evidence="1">
    <location>
        <begin position="195"/>
        <end position="212"/>
    </location>
</feature>
<accession>Q5ZAY7</accession>
<feature type="compositionally biased region" description="Basic residues" evidence="1">
    <location>
        <begin position="63"/>
        <end position="73"/>
    </location>
</feature>
<feature type="compositionally biased region" description="Polar residues" evidence="1">
    <location>
        <begin position="158"/>
        <end position="167"/>
    </location>
</feature>
<reference evidence="2" key="1">
    <citation type="journal article" date="2002" name="Nature">
        <title>The genome sequence and structure of rice chromosome 1.</title>
        <authorList>
            <person name="Sasaki T."/>
            <person name="Matsumoto T."/>
            <person name="Yamamoto K."/>
            <person name="Sakata K."/>
            <person name="Baba T."/>
            <person name="Katayose Y."/>
            <person name="Wu J."/>
            <person name="Niimura Y."/>
            <person name="Cheng Z."/>
            <person name="Nagamura Y."/>
            <person name="Antonio B.A."/>
            <person name="Kanamori H."/>
            <person name="Hosokawa S."/>
            <person name="Masukawa M."/>
            <person name="Arikawa K."/>
            <person name="Chiden Y."/>
            <person name="Hayashi M."/>
            <person name="Okamoto M."/>
            <person name="Ando T."/>
            <person name="Aoki H."/>
            <person name="Arita K."/>
            <person name="Hamada M."/>
            <person name="Harada C."/>
            <person name="Hijishita S."/>
            <person name="Honda M."/>
            <person name="Ichikawa Y."/>
            <person name="Idonuma A."/>
            <person name="Iijima M."/>
            <person name="Ikeda M."/>
            <person name="Ikeno M."/>
            <person name="Itoh S."/>
            <person name="Itoh T."/>
            <person name="Itoh Y."/>
            <person name="Itoh Y."/>
            <person name="Iwabuchi A."/>
            <person name="Kamiya K."/>
            <person name="Karasawa W."/>
            <person name="Katagiri S."/>
            <person name="Kikuta A."/>
            <person name="Kobayashi N."/>
            <person name="Kono I."/>
            <person name="Machita K."/>
            <person name="Maehara T."/>
            <person name="Mizuno H."/>
            <person name="Mizubayashi T."/>
            <person name="Mukai Y."/>
            <person name="Nagasaki H."/>
            <person name="Nakashima M."/>
            <person name="Nakama Y."/>
            <person name="Nakamichi Y."/>
            <person name="Nakamura M."/>
            <person name="Namiki N."/>
            <person name="Negishi M."/>
            <person name="Ohta I."/>
            <person name="Ono N."/>
            <person name="Saji S."/>
            <person name="Sakai K."/>
            <person name="Shibata M."/>
            <person name="Shimokawa T."/>
            <person name="Shomura A."/>
            <person name="Song J."/>
            <person name="Takazaki Y."/>
            <person name="Terasawa K."/>
            <person name="Tsuji K."/>
            <person name="Waki K."/>
            <person name="Yamagata H."/>
            <person name="Yamane H."/>
            <person name="Yoshiki S."/>
            <person name="Yoshihara R."/>
            <person name="Yukawa K."/>
            <person name="Zhong H."/>
            <person name="Iwama H."/>
            <person name="Endo T."/>
            <person name="Ito H."/>
            <person name="Hahn J.H."/>
            <person name="Kim H.I."/>
            <person name="Eun M.Y."/>
            <person name="Yano M."/>
            <person name="Jiang J."/>
            <person name="Gojobori T."/>
        </authorList>
    </citation>
    <scope>NUCLEOTIDE SEQUENCE [LARGE SCALE GENOMIC DNA]</scope>
</reference>
<evidence type="ECO:0000256" key="1">
    <source>
        <dbReference type="SAM" id="MobiDB-lite"/>
    </source>
</evidence>